<evidence type="ECO:0000313" key="2">
    <source>
        <dbReference type="Proteomes" id="UP001153076"/>
    </source>
</evidence>
<evidence type="ECO:0000313" key="1">
    <source>
        <dbReference type="EMBL" id="KAJ8424249.1"/>
    </source>
</evidence>
<keyword evidence="2" id="KW-1185">Reference proteome</keyword>
<comment type="caution">
    <text evidence="1">The sequence shown here is derived from an EMBL/GenBank/DDBJ whole genome shotgun (WGS) entry which is preliminary data.</text>
</comment>
<dbReference type="EMBL" id="JAKOGI010001727">
    <property type="protein sequence ID" value="KAJ8424249.1"/>
    <property type="molecule type" value="Genomic_DNA"/>
</dbReference>
<accession>A0A9Q1JII5</accession>
<reference evidence="1" key="1">
    <citation type="submission" date="2022-04" db="EMBL/GenBank/DDBJ databases">
        <title>Carnegiea gigantea Genome sequencing and assembly v2.</title>
        <authorList>
            <person name="Copetti D."/>
            <person name="Sanderson M.J."/>
            <person name="Burquez A."/>
            <person name="Wojciechowski M.F."/>
        </authorList>
    </citation>
    <scope>NUCLEOTIDE SEQUENCE</scope>
    <source>
        <strain evidence="1">SGP5-SGP5p</strain>
        <tissue evidence="1">Aerial part</tissue>
    </source>
</reference>
<proteinExistence type="predicted"/>
<name>A0A9Q1JII5_9CARY</name>
<organism evidence="1 2">
    <name type="scientific">Carnegiea gigantea</name>
    <dbReference type="NCBI Taxonomy" id="171969"/>
    <lineage>
        <taxon>Eukaryota</taxon>
        <taxon>Viridiplantae</taxon>
        <taxon>Streptophyta</taxon>
        <taxon>Embryophyta</taxon>
        <taxon>Tracheophyta</taxon>
        <taxon>Spermatophyta</taxon>
        <taxon>Magnoliopsida</taxon>
        <taxon>eudicotyledons</taxon>
        <taxon>Gunneridae</taxon>
        <taxon>Pentapetalae</taxon>
        <taxon>Caryophyllales</taxon>
        <taxon>Cactineae</taxon>
        <taxon>Cactaceae</taxon>
        <taxon>Cactoideae</taxon>
        <taxon>Echinocereeae</taxon>
        <taxon>Carnegiea</taxon>
    </lineage>
</organism>
<dbReference type="InterPro" id="IPR011990">
    <property type="entry name" value="TPR-like_helical_dom_sf"/>
</dbReference>
<sequence length="245" mass="27215">MLEKGVNENMDLAAKILEALLLRGHVEEALGRIELLMHTGYALDVDRLLSVLSDKEKTIAALKLLDFALERDFTLDFSSYDKFLEALLAAGKTLDAYSILCKISQKRGVTDKNSCESLIKTLNEEGNTKQADILSRMVQGASKGHSTKKGKRQDFIHSGLLKKRFDVTGDGDVQERCKSQTGTRPSKHHDMTAEAVNVFTVHILAEERAAEQISLPTKSTFYMVSEPIPKDKISSSANLDFNGRR</sequence>
<gene>
    <name evidence="1" type="ORF">Cgig2_007175</name>
</gene>
<dbReference type="OrthoDB" id="1933552at2759"/>
<dbReference type="Gene3D" id="1.25.40.10">
    <property type="entry name" value="Tetratricopeptide repeat domain"/>
    <property type="match status" value="1"/>
</dbReference>
<dbReference type="AlphaFoldDB" id="A0A9Q1JII5"/>
<protein>
    <recommendedName>
        <fullName evidence="3">Pentatricopeptide repeat-containing protein</fullName>
    </recommendedName>
</protein>
<evidence type="ECO:0008006" key="3">
    <source>
        <dbReference type="Google" id="ProtNLM"/>
    </source>
</evidence>
<dbReference type="Proteomes" id="UP001153076">
    <property type="component" value="Unassembled WGS sequence"/>
</dbReference>